<keyword evidence="2" id="KW-1185">Reference proteome</keyword>
<gene>
    <name evidence="1" type="ORF">Aam_030_038</name>
</gene>
<reference evidence="1 2" key="1">
    <citation type="submission" date="2012-11" db="EMBL/GenBank/DDBJ databases">
        <title>Whole genome sequence of Acidocella aminolytica 101 = DSM 11237.</title>
        <authorList>
            <person name="Azuma Y."/>
            <person name="Higashiura N."/>
            <person name="Hirakawa H."/>
            <person name="Matsushita K."/>
        </authorList>
    </citation>
    <scope>NUCLEOTIDE SEQUENCE [LARGE SCALE GENOMIC DNA]</scope>
    <source>
        <strain evidence="2">101 / DSM 11237</strain>
    </source>
</reference>
<dbReference type="RefSeq" id="WP_048878240.1">
    <property type="nucleotide sequence ID" value="NZ_BANC01000030.1"/>
</dbReference>
<comment type="caution">
    <text evidence="1">The sequence shown here is derived from an EMBL/GenBank/DDBJ whole genome shotgun (WGS) entry which is preliminary data.</text>
</comment>
<protein>
    <submittedName>
        <fullName evidence="1">Uncharacterized protein</fullName>
    </submittedName>
</protein>
<accession>A0A0D6PDH1</accession>
<proteinExistence type="predicted"/>
<dbReference type="Proteomes" id="UP000032668">
    <property type="component" value="Unassembled WGS sequence"/>
</dbReference>
<name>A0A0D6PDH1_9PROT</name>
<dbReference type="EMBL" id="BANC01000030">
    <property type="protein sequence ID" value="GAN79805.1"/>
    <property type="molecule type" value="Genomic_DNA"/>
</dbReference>
<evidence type="ECO:0000313" key="1">
    <source>
        <dbReference type="EMBL" id="GAN79805.1"/>
    </source>
</evidence>
<dbReference type="STRING" id="1120923.SAMN02746095_02993"/>
<sequence length="91" mass="10040">MSHLDEAHAQINILRRERDDLMHRAILAEHAAWCAAEELSHIAKSGAQSPSVAREAIALMLSRGFGRMENGRASGRLKEILGRARISPESL</sequence>
<organism evidence="1 2">
    <name type="scientific">Acidocella aminolytica 101 = DSM 11237</name>
    <dbReference type="NCBI Taxonomy" id="1120923"/>
    <lineage>
        <taxon>Bacteria</taxon>
        <taxon>Pseudomonadati</taxon>
        <taxon>Pseudomonadota</taxon>
        <taxon>Alphaproteobacteria</taxon>
        <taxon>Acetobacterales</taxon>
        <taxon>Acidocellaceae</taxon>
        <taxon>Acidocella</taxon>
    </lineage>
</organism>
<evidence type="ECO:0000313" key="2">
    <source>
        <dbReference type="Proteomes" id="UP000032668"/>
    </source>
</evidence>
<dbReference type="AlphaFoldDB" id="A0A0D6PDH1"/>